<feature type="region of interest" description="Disordered" evidence="1">
    <location>
        <begin position="1"/>
        <end position="33"/>
    </location>
</feature>
<dbReference type="AlphaFoldDB" id="W6XZX3"/>
<dbReference type="GeneID" id="19142423"/>
<dbReference type="EMBL" id="KI964669">
    <property type="protein sequence ID" value="EUC31258.1"/>
    <property type="molecule type" value="Genomic_DNA"/>
</dbReference>
<feature type="domain" description="BTB" evidence="2">
    <location>
        <begin position="215"/>
        <end position="273"/>
    </location>
</feature>
<keyword evidence="4" id="KW-1185">Reference proteome</keyword>
<dbReference type="Pfam" id="PF00651">
    <property type="entry name" value="BTB"/>
    <property type="match status" value="1"/>
</dbReference>
<dbReference type="InterPro" id="IPR011333">
    <property type="entry name" value="SKP1/BTB/POZ_sf"/>
</dbReference>
<dbReference type="HOGENOM" id="CLU_765054_0_0_1"/>
<reference evidence="3 4" key="1">
    <citation type="journal article" date="2013" name="PLoS Genet.">
        <title>Comparative genome structure, secondary metabolite, and effector coding capacity across Cochliobolus pathogens.</title>
        <authorList>
            <person name="Condon B.J."/>
            <person name="Leng Y."/>
            <person name="Wu D."/>
            <person name="Bushley K.E."/>
            <person name="Ohm R.A."/>
            <person name="Otillar R."/>
            <person name="Martin J."/>
            <person name="Schackwitz W."/>
            <person name="Grimwood J."/>
            <person name="MohdZainudin N."/>
            <person name="Xue C."/>
            <person name="Wang R."/>
            <person name="Manning V.A."/>
            <person name="Dhillon B."/>
            <person name="Tu Z.J."/>
            <person name="Steffenson B.J."/>
            <person name="Salamov A."/>
            <person name="Sun H."/>
            <person name="Lowry S."/>
            <person name="LaButti K."/>
            <person name="Han J."/>
            <person name="Copeland A."/>
            <person name="Lindquist E."/>
            <person name="Barry K."/>
            <person name="Schmutz J."/>
            <person name="Baker S.E."/>
            <person name="Ciuffetti L.M."/>
            <person name="Grigoriev I.V."/>
            <person name="Zhong S."/>
            <person name="Turgeon B.G."/>
        </authorList>
    </citation>
    <scope>NUCLEOTIDE SEQUENCE [LARGE SCALE GENOMIC DNA]</scope>
    <source>
        <strain evidence="3 4">26-R-13</strain>
    </source>
</reference>
<sequence length="393" mass="44224">MTTPYTTPPGSSERRASIGETSNPIVISSPSPQLKPFKPHQMLMQTPVEIECGPDLSIKLTIHEELLRCHSELLQDRFTKAKILKKQFEQIDHLRDQIAAHVFPEVTAEDFSAGDHEEKTTLPLIIRAHERFPMPGYGQAIKRLIDDATGTEVQLKRVKTRMLHDAIREENTKVRLTYISAFGLHAITEKLFAGIHRINKREFDKAKDDVVRAAAQKRILLPEAEPATIQSVMGWIYKGKLDCEDPQELYGTLQLATRLGFKALGESCHSKLYNAANDRIQDALANGISLKTLLGYGPGPGDRVMEVVFKHAFKDNDTPKRLREMVVNTLATNLNAALWTEIKDVVSHSMALQIVEAMLEYQEQVAEGLLDHAEIKHEDERVRTVSPMPAIKD</sequence>
<protein>
    <recommendedName>
        <fullName evidence="2">BTB domain-containing protein</fullName>
    </recommendedName>
</protein>
<evidence type="ECO:0000256" key="1">
    <source>
        <dbReference type="SAM" id="MobiDB-lite"/>
    </source>
</evidence>
<dbReference type="OrthoDB" id="3794120at2759"/>
<accession>W6XZX3</accession>
<evidence type="ECO:0000313" key="3">
    <source>
        <dbReference type="EMBL" id="EUC31258.1"/>
    </source>
</evidence>
<feature type="compositionally biased region" description="Polar residues" evidence="1">
    <location>
        <begin position="1"/>
        <end position="10"/>
    </location>
</feature>
<evidence type="ECO:0000259" key="2">
    <source>
        <dbReference type="Pfam" id="PF00651"/>
    </source>
</evidence>
<evidence type="ECO:0000313" key="4">
    <source>
        <dbReference type="Proteomes" id="UP000053841"/>
    </source>
</evidence>
<name>W6XZX3_COCC2</name>
<dbReference type="Gene3D" id="3.30.710.10">
    <property type="entry name" value="Potassium Channel Kv1.1, Chain A"/>
    <property type="match status" value="1"/>
</dbReference>
<dbReference type="Proteomes" id="UP000053841">
    <property type="component" value="Unassembled WGS sequence"/>
</dbReference>
<dbReference type="InterPro" id="IPR000210">
    <property type="entry name" value="BTB/POZ_dom"/>
</dbReference>
<gene>
    <name evidence="3" type="ORF">COCCADRAFT_101739</name>
</gene>
<dbReference type="eggNOG" id="ENOG502T77U">
    <property type="taxonomic scope" value="Eukaryota"/>
</dbReference>
<feature type="compositionally biased region" description="Polar residues" evidence="1">
    <location>
        <begin position="19"/>
        <end position="32"/>
    </location>
</feature>
<organism evidence="3 4">
    <name type="scientific">Cochliobolus carbonum (strain 26-R-13)</name>
    <name type="common">Maize leaf spot fungus</name>
    <name type="synonym">Bipolaris zeicola</name>
    <dbReference type="NCBI Taxonomy" id="930089"/>
    <lineage>
        <taxon>Eukaryota</taxon>
        <taxon>Fungi</taxon>
        <taxon>Dikarya</taxon>
        <taxon>Ascomycota</taxon>
        <taxon>Pezizomycotina</taxon>
        <taxon>Dothideomycetes</taxon>
        <taxon>Pleosporomycetidae</taxon>
        <taxon>Pleosporales</taxon>
        <taxon>Pleosporineae</taxon>
        <taxon>Pleosporaceae</taxon>
        <taxon>Bipolaris</taxon>
    </lineage>
</organism>
<dbReference type="KEGG" id="bze:COCCADRAFT_101739"/>
<dbReference type="RefSeq" id="XP_007714448.1">
    <property type="nucleotide sequence ID" value="XM_007716258.1"/>
</dbReference>
<proteinExistence type="predicted"/>